<dbReference type="OrthoDB" id="7860705at2"/>
<dbReference type="PROSITE" id="PS51257">
    <property type="entry name" value="PROKAR_LIPOPROTEIN"/>
    <property type="match status" value="1"/>
</dbReference>
<feature type="signal peptide" evidence="1">
    <location>
        <begin position="1"/>
        <end position="20"/>
    </location>
</feature>
<sequence length="272" mass="30360">MIRIALLGAAVLSLSGCDPATVLQKANAVDAPEYSCFTKPSGGCSFDQTPLRVEPVPTQIQRRPYQFFPTAQTLNFVDAGGRNWQAPRGTLTDGASIPEIFTTIVGSPTAPEYVSAAAVHDAYCGIGNETGARFHDARWQDVHHMFYNGLIVGGTPQFRAQLMYAAVWLGGPRWETTRRLDQVDVRQKQWAMQRTKSYIAQRKPTLPQLDGYLRVLEIELLEHREGKGGSPKEELIKEIEDLNVETPYIDTPYVEEPYFEDPYDNPNDPSAI</sequence>
<keyword evidence="3" id="KW-1185">Reference proteome</keyword>
<proteinExistence type="predicted"/>
<keyword evidence="1" id="KW-0732">Signal</keyword>
<dbReference type="AlphaFoldDB" id="A0A238KG85"/>
<evidence type="ECO:0000256" key="1">
    <source>
        <dbReference type="SAM" id="SignalP"/>
    </source>
</evidence>
<protein>
    <recommendedName>
        <fullName evidence="4">DUF1353 domain-containing protein</fullName>
    </recommendedName>
</protein>
<organism evidence="2 3">
    <name type="scientific">Pelagimonas varians</name>
    <dbReference type="NCBI Taxonomy" id="696760"/>
    <lineage>
        <taxon>Bacteria</taxon>
        <taxon>Pseudomonadati</taxon>
        <taxon>Pseudomonadota</taxon>
        <taxon>Alphaproteobacteria</taxon>
        <taxon>Rhodobacterales</taxon>
        <taxon>Roseobacteraceae</taxon>
        <taxon>Pelagimonas</taxon>
    </lineage>
</organism>
<dbReference type="InterPro" id="IPR010767">
    <property type="entry name" value="Phage_CGC-2007_Cje0229"/>
</dbReference>
<name>A0A238KG85_9RHOB</name>
<evidence type="ECO:0008006" key="4">
    <source>
        <dbReference type="Google" id="ProtNLM"/>
    </source>
</evidence>
<evidence type="ECO:0000313" key="3">
    <source>
        <dbReference type="Proteomes" id="UP000220836"/>
    </source>
</evidence>
<accession>A0A238KG85</accession>
<dbReference type="Proteomes" id="UP000220836">
    <property type="component" value="Unassembled WGS sequence"/>
</dbReference>
<evidence type="ECO:0000313" key="2">
    <source>
        <dbReference type="EMBL" id="SMX41647.1"/>
    </source>
</evidence>
<gene>
    <name evidence="2" type="ORF">PEV8663_02322</name>
</gene>
<dbReference type="RefSeq" id="WP_097804816.1">
    <property type="nucleotide sequence ID" value="NZ_FXYH01000007.1"/>
</dbReference>
<feature type="chain" id="PRO_5012579368" description="DUF1353 domain-containing protein" evidence="1">
    <location>
        <begin position="21"/>
        <end position="272"/>
    </location>
</feature>
<reference evidence="2 3" key="1">
    <citation type="submission" date="2017-05" db="EMBL/GenBank/DDBJ databases">
        <authorList>
            <person name="Song R."/>
            <person name="Chenine A.L."/>
            <person name="Ruprecht R.M."/>
        </authorList>
    </citation>
    <scope>NUCLEOTIDE SEQUENCE [LARGE SCALE GENOMIC DNA]</scope>
    <source>
        <strain evidence="2 3">CECT 8663</strain>
    </source>
</reference>
<dbReference type="Pfam" id="PF07087">
    <property type="entry name" value="DUF1353"/>
    <property type="match status" value="1"/>
</dbReference>
<dbReference type="EMBL" id="FXYH01000007">
    <property type="protein sequence ID" value="SMX41647.1"/>
    <property type="molecule type" value="Genomic_DNA"/>
</dbReference>